<organism evidence="3 4">
    <name type="scientific">Tetrahymena thermophila (strain SB210)</name>
    <dbReference type="NCBI Taxonomy" id="312017"/>
    <lineage>
        <taxon>Eukaryota</taxon>
        <taxon>Sar</taxon>
        <taxon>Alveolata</taxon>
        <taxon>Ciliophora</taxon>
        <taxon>Intramacronucleata</taxon>
        <taxon>Oligohymenophorea</taxon>
        <taxon>Hymenostomatida</taxon>
        <taxon>Tetrahymenina</taxon>
        <taxon>Tetrahymenidae</taxon>
        <taxon>Tetrahymena</taxon>
    </lineage>
</organism>
<feature type="compositionally biased region" description="Polar residues" evidence="2">
    <location>
        <begin position="1"/>
        <end position="12"/>
    </location>
</feature>
<keyword evidence="4" id="KW-1185">Reference proteome</keyword>
<dbReference type="HOGENOM" id="CLU_652990_0_0_1"/>
<evidence type="ECO:0000256" key="1">
    <source>
        <dbReference type="SAM" id="Coils"/>
    </source>
</evidence>
<gene>
    <name evidence="3" type="ORF">TTHERM_00191290</name>
</gene>
<proteinExistence type="predicted"/>
<evidence type="ECO:0000256" key="2">
    <source>
        <dbReference type="SAM" id="MobiDB-lite"/>
    </source>
</evidence>
<dbReference type="Proteomes" id="UP000009168">
    <property type="component" value="Unassembled WGS sequence"/>
</dbReference>
<protein>
    <submittedName>
        <fullName evidence="3">Uncharacterized protein</fullName>
    </submittedName>
</protein>
<evidence type="ECO:0000313" key="4">
    <source>
        <dbReference type="Proteomes" id="UP000009168"/>
    </source>
</evidence>
<feature type="region of interest" description="Disordered" evidence="2">
    <location>
        <begin position="1"/>
        <end position="35"/>
    </location>
</feature>
<dbReference type="EMBL" id="GG662693">
    <property type="protein sequence ID" value="EAR96461.1"/>
    <property type="molecule type" value="Genomic_DNA"/>
</dbReference>
<dbReference type="AlphaFoldDB" id="I7MJM7"/>
<dbReference type="GeneID" id="7832079"/>
<accession>I7MJM7</accession>
<evidence type="ECO:0000313" key="3">
    <source>
        <dbReference type="EMBL" id="EAR96461.1"/>
    </source>
</evidence>
<dbReference type="OrthoDB" id="284432at2759"/>
<name>I7MJM7_TETTS</name>
<dbReference type="RefSeq" id="XP_001016706.1">
    <property type="nucleotide sequence ID" value="XM_001016706.1"/>
</dbReference>
<dbReference type="eggNOG" id="ENOG502SYFT">
    <property type="taxonomic scope" value="Eukaryota"/>
</dbReference>
<feature type="coiled-coil region" evidence="1">
    <location>
        <begin position="80"/>
        <end position="143"/>
    </location>
</feature>
<keyword evidence="1" id="KW-0175">Coiled coil</keyword>
<sequence length="421" mass="50138">MNIDQSTYSQNQLRKHQSAERVRGNLQKLNSDVDEKRKKLKSTQITISKIMLEEDKRQKKLKEKLYFVQERREIEQQMKSIKLQEQLESAAKRLEQKRSERQLKKDDSSVKDIFIKKRAQEDLDKLLRKYEAHNFKAENKQNQDEHIENSMMNSNMENMFFNLTAPTVQTNSMAEKVFQQMKSQIPQKRQIREKQKQQLNPFYNKQNWDRFMEAERNGEQNIRFPGIGIERTPLYEMQQQEIEKKKKKEEALLKLKKYYLNPSKNSQIDFEQIYKRVKLITSQSLATLKLNPSDTLLGHMMGRSIHDARRIWGKDFLRSKSQYNFNDRALHENNLSSIKEDHTDQNSERIKEKIHSFSKINSSNPNSSILRQQLEETQLQSVMNQQAENSISFPADDQNESMNTKRDKIFKENILQSDIKL</sequence>
<reference evidence="4" key="1">
    <citation type="journal article" date="2006" name="PLoS Biol.">
        <title>Macronuclear genome sequence of the ciliate Tetrahymena thermophila, a model eukaryote.</title>
        <authorList>
            <person name="Eisen J.A."/>
            <person name="Coyne R.S."/>
            <person name="Wu M."/>
            <person name="Wu D."/>
            <person name="Thiagarajan M."/>
            <person name="Wortman J.R."/>
            <person name="Badger J.H."/>
            <person name="Ren Q."/>
            <person name="Amedeo P."/>
            <person name="Jones K.M."/>
            <person name="Tallon L.J."/>
            <person name="Delcher A.L."/>
            <person name="Salzberg S.L."/>
            <person name="Silva J.C."/>
            <person name="Haas B.J."/>
            <person name="Majoros W.H."/>
            <person name="Farzad M."/>
            <person name="Carlton J.M."/>
            <person name="Smith R.K. Jr."/>
            <person name="Garg J."/>
            <person name="Pearlman R.E."/>
            <person name="Karrer K.M."/>
            <person name="Sun L."/>
            <person name="Manning G."/>
            <person name="Elde N.C."/>
            <person name="Turkewitz A.P."/>
            <person name="Asai D.J."/>
            <person name="Wilkes D.E."/>
            <person name="Wang Y."/>
            <person name="Cai H."/>
            <person name="Collins K."/>
            <person name="Stewart B.A."/>
            <person name="Lee S.R."/>
            <person name="Wilamowska K."/>
            <person name="Weinberg Z."/>
            <person name="Ruzzo W.L."/>
            <person name="Wloga D."/>
            <person name="Gaertig J."/>
            <person name="Frankel J."/>
            <person name="Tsao C.-C."/>
            <person name="Gorovsky M.A."/>
            <person name="Keeling P.J."/>
            <person name="Waller R.F."/>
            <person name="Patron N.J."/>
            <person name="Cherry J.M."/>
            <person name="Stover N.A."/>
            <person name="Krieger C.J."/>
            <person name="del Toro C."/>
            <person name="Ryder H.F."/>
            <person name="Williamson S.C."/>
            <person name="Barbeau R.A."/>
            <person name="Hamilton E.P."/>
            <person name="Orias E."/>
        </authorList>
    </citation>
    <scope>NUCLEOTIDE SEQUENCE [LARGE SCALE GENOMIC DNA]</scope>
    <source>
        <strain evidence="4">SB210</strain>
    </source>
</reference>
<dbReference type="KEGG" id="tet:TTHERM_00191290"/>
<dbReference type="InParanoid" id="I7MJM7"/>